<keyword evidence="6 8" id="KW-1133">Transmembrane helix</keyword>
<evidence type="ECO:0000313" key="11">
    <source>
        <dbReference type="Proteomes" id="UP000050501"/>
    </source>
</evidence>
<feature type="transmembrane region" description="Helical" evidence="8">
    <location>
        <begin position="80"/>
        <end position="101"/>
    </location>
</feature>
<dbReference type="PRINTS" id="PR01386">
    <property type="entry name" value="CCMCBIOGNSIS"/>
</dbReference>
<evidence type="ECO:0000256" key="1">
    <source>
        <dbReference type="ARBA" id="ARBA00004141"/>
    </source>
</evidence>
<dbReference type="GO" id="GO:0017004">
    <property type="term" value="P:cytochrome complex assembly"/>
    <property type="evidence" value="ECO:0007669"/>
    <property type="project" value="UniProtKB-KW"/>
</dbReference>
<accession>A0A0P6Y8F7</accession>
<dbReference type="EMBL" id="LGCM01000017">
    <property type="protein sequence ID" value="KPL88181.1"/>
    <property type="molecule type" value="Genomic_DNA"/>
</dbReference>
<comment type="caution">
    <text evidence="10">The sequence shown here is derived from an EMBL/GenBank/DDBJ whole genome shotgun (WGS) entry which is preliminary data.</text>
</comment>
<dbReference type="AlphaFoldDB" id="A0A0P6Y8F7"/>
<keyword evidence="5" id="KW-0201">Cytochrome c-type biogenesis</keyword>
<evidence type="ECO:0000256" key="8">
    <source>
        <dbReference type="SAM" id="Phobius"/>
    </source>
</evidence>
<name>A0A0P6Y8F7_9CHLR</name>
<keyword evidence="4 8" id="KW-0812">Transmembrane</keyword>
<dbReference type="PANTHER" id="PTHR30071:SF1">
    <property type="entry name" value="CYTOCHROME B_B6 PROTEIN-RELATED"/>
    <property type="match status" value="1"/>
</dbReference>
<evidence type="ECO:0000256" key="7">
    <source>
        <dbReference type="ARBA" id="ARBA00023136"/>
    </source>
</evidence>
<protein>
    <recommendedName>
        <fullName evidence="3">Heme exporter protein C</fullName>
    </recommendedName>
</protein>
<dbReference type="Proteomes" id="UP000050501">
    <property type="component" value="Unassembled WGS sequence"/>
</dbReference>
<comment type="subcellular location">
    <subcellularLocation>
        <location evidence="1">Membrane</location>
        <topology evidence="1">Multi-pass membrane protein</topology>
    </subcellularLocation>
</comment>
<evidence type="ECO:0000256" key="4">
    <source>
        <dbReference type="ARBA" id="ARBA00022692"/>
    </source>
</evidence>
<dbReference type="InterPro" id="IPR003557">
    <property type="entry name" value="Cyt_c_biogenesis_CcmC"/>
</dbReference>
<comment type="similarity">
    <text evidence="2">Belongs to the CcmC/CycZ/HelC family.</text>
</comment>
<feature type="transmembrane region" description="Helical" evidence="8">
    <location>
        <begin position="196"/>
        <end position="213"/>
    </location>
</feature>
<evidence type="ECO:0000256" key="2">
    <source>
        <dbReference type="ARBA" id="ARBA00005840"/>
    </source>
</evidence>
<evidence type="ECO:0000256" key="3">
    <source>
        <dbReference type="ARBA" id="ARBA00016463"/>
    </source>
</evidence>
<proteinExistence type="inferred from homology"/>
<evidence type="ECO:0000259" key="9">
    <source>
        <dbReference type="Pfam" id="PF01578"/>
    </source>
</evidence>
<keyword evidence="11" id="KW-1185">Reference proteome</keyword>
<reference evidence="10 11" key="1">
    <citation type="submission" date="2015-07" db="EMBL/GenBank/DDBJ databases">
        <title>Genome sequence of Levilinea saccharolytica DSM 16555.</title>
        <authorList>
            <person name="Hemp J."/>
            <person name="Ward L.M."/>
            <person name="Pace L.A."/>
            <person name="Fischer W.W."/>
        </authorList>
    </citation>
    <scope>NUCLEOTIDE SEQUENCE [LARGE SCALE GENOMIC DNA]</scope>
    <source>
        <strain evidence="10 11">KIBI-1</strain>
    </source>
</reference>
<dbReference type="STRING" id="229921.ADN01_03880"/>
<sequence>MDAKPKLLSVLDVVTGVLMAAATLAVFFYAPTERVMGAVQKVFYFHVAAGWVGMLGFLAALAAGVAYLRTHDAKWDIIGLAGVEIGMAFMLINIVTGSIWARPIWGAWWTWDPRLTTATIMELAYAAYLMLRQGIEEPDRRARFGAVYAIVAFISVPMTFLSIRIFRTIHPVVIGNGGDVPGAEGGFSMTPKMTQVFMFSLITWSVLFVDIFWHRIRLGKLANRVEQLKLKLGGRTA</sequence>
<feature type="domain" description="Cytochrome c assembly protein" evidence="9">
    <location>
        <begin position="16"/>
        <end position="170"/>
    </location>
</feature>
<organism evidence="10 11">
    <name type="scientific">Levilinea saccharolytica</name>
    <dbReference type="NCBI Taxonomy" id="229921"/>
    <lineage>
        <taxon>Bacteria</taxon>
        <taxon>Bacillati</taxon>
        <taxon>Chloroflexota</taxon>
        <taxon>Anaerolineae</taxon>
        <taxon>Anaerolineales</taxon>
        <taxon>Anaerolineaceae</taxon>
        <taxon>Levilinea</taxon>
    </lineage>
</organism>
<dbReference type="OrthoDB" id="9814290at2"/>
<dbReference type="GO" id="GO:0020037">
    <property type="term" value="F:heme binding"/>
    <property type="evidence" value="ECO:0007669"/>
    <property type="project" value="InterPro"/>
</dbReference>
<dbReference type="GO" id="GO:0005886">
    <property type="term" value="C:plasma membrane"/>
    <property type="evidence" value="ECO:0007669"/>
    <property type="project" value="TreeGrafter"/>
</dbReference>
<dbReference type="RefSeq" id="WP_062417321.1">
    <property type="nucleotide sequence ID" value="NZ_DF967974.1"/>
</dbReference>
<evidence type="ECO:0000313" key="10">
    <source>
        <dbReference type="EMBL" id="KPL88181.1"/>
    </source>
</evidence>
<dbReference type="PANTHER" id="PTHR30071">
    <property type="entry name" value="HEME EXPORTER PROTEIN C"/>
    <property type="match status" value="1"/>
</dbReference>
<feature type="transmembrane region" description="Helical" evidence="8">
    <location>
        <begin position="7"/>
        <end position="30"/>
    </location>
</feature>
<feature type="transmembrane region" description="Helical" evidence="8">
    <location>
        <begin position="143"/>
        <end position="166"/>
    </location>
</feature>
<dbReference type="Pfam" id="PF01578">
    <property type="entry name" value="Cytochrom_C_asm"/>
    <property type="match status" value="1"/>
</dbReference>
<dbReference type="PATRIC" id="fig|229921.5.peg.2347"/>
<dbReference type="InterPro" id="IPR045062">
    <property type="entry name" value="Cyt_c_biogenesis_CcsA/CcmC"/>
</dbReference>
<gene>
    <name evidence="10" type="ORF">ADN01_03880</name>
</gene>
<feature type="transmembrane region" description="Helical" evidence="8">
    <location>
        <begin position="42"/>
        <end position="68"/>
    </location>
</feature>
<evidence type="ECO:0000256" key="6">
    <source>
        <dbReference type="ARBA" id="ARBA00022989"/>
    </source>
</evidence>
<keyword evidence="7 8" id="KW-0472">Membrane</keyword>
<dbReference type="GO" id="GO:0015232">
    <property type="term" value="F:heme transmembrane transporter activity"/>
    <property type="evidence" value="ECO:0007669"/>
    <property type="project" value="InterPro"/>
</dbReference>
<feature type="transmembrane region" description="Helical" evidence="8">
    <location>
        <begin position="113"/>
        <end position="131"/>
    </location>
</feature>
<dbReference type="InterPro" id="IPR002541">
    <property type="entry name" value="Cyt_c_assembly"/>
</dbReference>
<evidence type="ECO:0000256" key="5">
    <source>
        <dbReference type="ARBA" id="ARBA00022748"/>
    </source>
</evidence>